<dbReference type="Gene3D" id="3.40.50.10420">
    <property type="entry name" value="NagB/RpiA/CoA transferase-like"/>
    <property type="match status" value="1"/>
</dbReference>
<evidence type="ECO:0000256" key="4">
    <source>
        <dbReference type="PIRSR" id="PIRSR006806-1"/>
    </source>
</evidence>
<dbReference type="RefSeq" id="WP_125013353.1">
    <property type="nucleotide sequence ID" value="NZ_RQVR01000014.1"/>
</dbReference>
<keyword evidence="5" id="KW-0460">Magnesium</keyword>
<keyword evidence="2 4" id="KW-0547">Nucleotide-binding</keyword>
<dbReference type="GO" id="GO:0030272">
    <property type="term" value="F:5-formyltetrahydrofolate cyclo-ligase activity"/>
    <property type="evidence" value="ECO:0007669"/>
    <property type="project" value="UniProtKB-EC"/>
</dbReference>
<keyword evidence="3 4" id="KW-0067">ATP-binding</keyword>
<dbReference type="GO" id="GO:0009396">
    <property type="term" value="P:folic acid-containing compound biosynthetic process"/>
    <property type="evidence" value="ECO:0007669"/>
    <property type="project" value="TreeGrafter"/>
</dbReference>
<feature type="binding site" evidence="4">
    <location>
        <begin position="3"/>
        <end position="7"/>
    </location>
    <ligand>
        <name>ATP</name>
        <dbReference type="ChEBI" id="CHEBI:30616"/>
    </ligand>
</feature>
<dbReference type="PANTHER" id="PTHR23407">
    <property type="entry name" value="ATPASE INHIBITOR/5-FORMYLTETRAHYDROFOLATE CYCLO-LIGASE"/>
    <property type="match status" value="1"/>
</dbReference>
<dbReference type="GO" id="GO:0005524">
    <property type="term" value="F:ATP binding"/>
    <property type="evidence" value="ECO:0007669"/>
    <property type="project" value="UniProtKB-KW"/>
</dbReference>
<sequence length="187" mass="21540">MNKKELRLKYKALRAELSQEAIEDKSLAIANQAVKSALWEKLYYHIFLPITEHKEVDTEFLLQVLHGKDKEVLVSKSNFETRKMIHFLMTDSTKFKKNEHNIPEPVDGIEVPSAKIDVVFVPLLAFDKKGNRVGYGKGFYDNFLAECKPEVLKIGLSFFEAEEEISDVFESDVKLDFCITPDKVYAF</sequence>
<name>A0A3P3WAU9_9FLAO</name>
<dbReference type="InterPro" id="IPR024185">
    <property type="entry name" value="FTHF_cligase-like_sf"/>
</dbReference>
<evidence type="ECO:0000256" key="5">
    <source>
        <dbReference type="RuleBase" id="RU361279"/>
    </source>
</evidence>
<feature type="binding site" evidence="4">
    <location>
        <position position="50"/>
    </location>
    <ligand>
        <name>substrate</name>
    </ligand>
</feature>
<dbReference type="SUPFAM" id="SSF100950">
    <property type="entry name" value="NagB/RpiA/CoA transferase-like"/>
    <property type="match status" value="1"/>
</dbReference>
<accession>A0A3P3WAU9</accession>
<dbReference type="NCBIfam" id="TIGR02727">
    <property type="entry name" value="MTHFS_bact"/>
    <property type="match status" value="1"/>
</dbReference>
<organism evidence="6 7">
    <name type="scientific">Flavobacterium macacae</name>
    <dbReference type="NCBI Taxonomy" id="2488993"/>
    <lineage>
        <taxon>Bacteria</taxon>
        <taxon>Pseudomonadati</taxon>
        <taxon>Bacteroidota</taxon>
        <taxon>Flavobacteriia</taxon>
        <taxon>Flavobacteriales</taxon>
        <taxon>Flavobacteriaceae</taxon>
        <taxon>Flavobacterium</taxon>
    </lineage>
</organism>
<evidence type="ECO:0000256" key="3">
    <source>
        <dbReference type="ARBA" id="ARBA00022840"/>
    </source>
</evidence>
<dbReference type="EMBL" id="RQVR01000014">
    <property type="protein sequence ID" value="RRJ89753.1"/>
    <property type="molecule type" value="Genomic_DNA"/>
</dbReference>
<evidence type="ECO:0000313" key="7">
    <source>
        <dbReference type="Proteomes" id="UP000271937"/>
    </source>
</evidence>
<evidence type="ECO:0000313" key="6">
    <source>
        <dbReference type="EMBL" id="RRJ89753.1"/>
    </source>
</evidence>
<proteinExistence type="inferred from homology"/>
<dbReference type="InterPro" id="IPR002698">
    <property type="entry name" value="FTHF_cligase"/>
</dbReference>
<dbReference type="Pfam" id="PF01812">
    <property type="entry name" value="5-FTHF_cyc-lig"/>
    <property type="match status" value="1"/>
</dbReference>
<dbReference type="GO" id="GO:0046872">
    <property type="term" value="F:metal ion binding"/>
    <property type="evidence" value="ECO:0007669"/>
    <property type="project" value="UniProtKB-KW"/>
</dbReference>
<keyword evidence="7" id="KW-1185">Reference proteome</keyword>
<keyword evidence="5" id="KW-0479">Metal-binding</keyword>
<dbReference type="GO" id="GO:0035999">
    <property type="term" value="P:tetrahydrofolate interconversion"/>
    <property type="evidence" value="ECO:0007669"/>
    <property type="project" value="TreeGrafter"/>
</dbReference>
<comment type="cofactor">
    <cofactor evidence="5">
        <name>Mg(2+)</name>
        <dbReference type="ChEBI" id="CHEBI:18420"/>
    </cofactor>
</comment>
<dbReference type="PIRSF" id="PIRSF006806">
    <property type="entry name" value="FTHF_cligase"/>
    <property type="match status" value="1"/>
</dbReference>
<dbReference type="PANTHER" id="PTHR23407:SF1">
    <property type="entry name" value="5-FORMYLTETRAHYDROFOLATE CYCLO-LIGASE"/>
    <property type="match status" value="1"/>
</dbReference>
<dbReference type="Proteomes" id="UP000271937">
    <property type="component" value="Unassembled WGS sequence"/>
</dbReference>
<dbReference type="InterPro" id="IPR037171">
    <property type="entry name" value="NagB/RpiA_transferase-like"/>
</dbReference>
<comment type="similarity">
    <text evidence="1 5">Belongs to the 5-formyltetrahydrofolate cyclo-ligase family.</text>
</comment>
<comment type="caution">
    <text evidence="6">The sequence shown here is derived from an EMBL/GenBank/DDBJ whole genome shotgun (WGS) entry which is preliminary data.</text>
</comment>
<gene>
    <name evidence="6" type="ORF">EG849_12140</name>
</gene>
<dbReference type="EC" id="6.3.3.2" evidence="5"/>
<feature type="binding site" evidence="4">
    <location>
        <position position="55"/>
    </location>
    <ligand>
        <name>substrate</name>
    </ligand>
</feature>
<evidence type="ECO:0000256" key="2">
    <source>
        <dbReference type="ARBA" id="ARBA00022741"/>
    </source>
</evidence>
<protein>
    <recommendedName>
        <fullName evidence="5">5-formyltetrahydrofolate cyclo-ligase</fullName>
        <ecNumber evidence="5">6.3.3.2</ecNumber>
    </recommendedName>
</protein>
<dbReference type="OrthoDB" id="9801938at2"/>
<feature type="binding site" evidence="4">
    <location>
        <begin position="132"/>
        <end position="140"/>
    </location>
    <ligand>
        <name>ATP</name>
        <dbReference type="ChEBI" id="CHEBI:30616"/>
    </ligand>
</feature>
<keyword evidence="6" id="KW-0436">Ligase</keyword>
<dbReference type="AlphaFoldDB" id="A0A3P3WAU9"/>
<reference evidence="6 7" key="1">
    <citation type="submission" date="2018-11" db="EMBL/GenBank/DDBJ databases">
        <title>Flavobacterium sp. nov., YIM 102600 draft genome.</title>
        <authorList>
            <person name="Li G."/>
            <person name="Jiang Y."/>
        </authorList>
    </citation>
    <scope>NUCLEOTIDE SEQUENCE [LARGE SCALE GENOMIC DNA]</scope>
    <source>
        <strain evidence="6 7">YIM 102600</strain>
    </source>
</reference>
<evidence type="ECO:0000256" key="1">
    <source>
        <dbReference type="ARBA" id="ARBA00010638"/>
    </source>
</evidence>
<comment type="catalytic activity">
    <reaction evidence="5">
        <text>(6S)-5-formyl-5,6,7,8-tetrahydrofolate + ATP = (6R)-5,10-methenyltetrahydrofolate + ADP + phosphate</text>
        <dbReference type="Rhea" id="RHEA:10488"/>
        <dbReference type="ChEBI" id="CHEBI:30616"/>
        <dbReference type="ChEBI" id="CHEBI:43474"/>
        <dbReference type="ChEBI" id="CHEBI:57455"/>
        <dbReference type="ChEBI" id="CHEBI:57457"/>
        <dbReference type="ChEBI" id="CHEBI:456216"/>
        <dbReference type="EC" id="6.3.3.2"/>
    </reaction>
</comment>